<dbReference type="Proteomes" id="UP000276215">
    <property type="component" value="Unassembled WGS sequence"/>
</dbReference>
<protein>
    <submittedName>
        <fullName evidence="1">Uncharacterized protein</fullName>
    </submittedName>
</protein>
<evidence type="ECO:0000313" key="1">
    <source>
        <dbReference type="EMBL" id="RPA90650.1"/>
    </source>
</evidence>
<organism evidence="1 2">
    <name type="scientific">Choiromyces venosus 120613-1</name>
    <dbReference type="NCBI Taxonomy" id="1336337"/>
    <lineage>
        <taxon>Eukaryota</taxon>
        <taxon>Fungi</taxon>
        <taxon>Dikarya</taxon>
        <taxon>Ascomycota</taxon>
        <taxon>Pezizomycotina</taxon>
        <taxon>Pezizomycetes</taxon>
        <taxon>Pezizales</taxon>
        <taxon>Tuberaceae</taxon>
        <taxon>Choiromyces</taxon>
    </lineage>
</organism>
<dbReference type="AlphaFoldDB" id="A0A3N4J2F7"/>
<evidence type="ECO:0000313" key="2">
    <source>
        <dbReference type="Proteomes" id="UP000276215"/>
    </source>
</evidence>
<sequence length="173" mass="20126">MPKIAPNALPQLYSPIEIARNQNVWKNPYFHRLYTKKKNKQGAINYYRTTRRKKKTPLKASSPSSPIAKFPNLFALQRVTGSTVGQKPHRSENEENHNTPIGKAKYRYISSRSIFLPPTNRCTFLFFYFLLEKVKQITLHPWARVWLWMSWMDGWMSDSSSIIGDVAVCVCIC</sequence>
<gene>
    <name evidence="1" type="ORF">L873DRAFT_400129</name>
</gene>
<name>A0A3N4J2F7_9PEZI</name>
<keyword evidence="2" id="KW-1185">Reference proteome</keyword>
<dbReference type="EMBL" id="ML120518">
    <property type="protein sequence ID" value="RPA90650.1"/>
    <property type="molecule type" value="Genomic_DNA"/>
</dbReference>
<reference evidence="1 2" key="1">
    <citation type="journal article" date="2018" name="Nat. Ecol. Evol.">
        <title>Pezizomycetes genomes reveal the molecular basis of ectomycorrhizal truffle lifestyle.</title>
        <authorList>
            <person name="Murat C."/>
            <person name="Payen T."/>
            <person name="Noel B."/>
            <person name="Kuo A."/>
            <person name="Morin E."/>
            <person name="Chen J."/>
            <person name="Kohler A."/>
            <person name="Krizsan K."/>
            <person name="Balestrini R."/>
            <person name="Da Silva C."/>
            <person name="Montanini B."/>
            <person name="Hainaut M."/>
            <person name="Levati E."/>
            <person name="Barry K.W."/>
            <person name="Belfiori B."/>
            <person name="Cichocki N."/>
            <person name="Clum A."/>
            <person name="Dockter R.B."/>
            <person name="Fauchery L."/>
            <person name="Guy J."/>
            <person name="Iotti M."/>
            <person name="Le Tacon F."/>
            <person name="Lindquist E.A."/>
            <person name="Lipzen A."/>
            <person name="Malagnac F."/>
            <person name="Mello A."/>
            <person name="Molinier V."/>
            <person name="Miyauchi S."/>
            <person name="Poulain J."/>
            <person name="Riccioni C."/>
            <person name="Rubini A."/>
            <person name="Sitrit Y."/>
            <person name="Splivallo R."/>
            <person name="Traeger S."/>
            <person name="Wang M."/>
            <person name="Zifcakova L."/>
            <person name="Wipf D."/>
            <person name="Zambonelli A."/>
            <person name="Paolocci F."/>
            <person name="Nowrousian M."/>
            <person name="Ottonello S."/>
            <person name="Baldrian P."/>
            <person name="Spatafora J.W."/>
            <person name="Henrissat B."/>
            <person name="Nagy L.G."/>
            <person name="Aury J.M."/>
            <person name="Wincker P."/>
            <person name="Grigoriev I.V."/>
            <person name="Bonfante P."/>
            <person name="Martin F.M."/>
        </authorList>
    </citation>
    <scope>NUCLEOTIDE SEQUENCE [LARGE SCALE GENOMIC DNA]</scope>
    <source>
        <strain evidence="1 2">120613-1</strain>
    </source>
</reference>
<proteinExistence type="predicted"/>
<accession>A0A3N4J2F7</accession>